<evidence type="ECO:0000256" key="5">
    <source>
        <dbReference type="SAM" id="MobiDB-lite"/>
    </source>
</evidence>
<reference evidence="8 9" key="1">
    <citation type="submission" date="2018-12" db="EMBL/GenBank/DDBJ databases">
        <authorList>
            <person name="Toschakov S.V."/>
        </authorList>
    </citation>
    <scope>NUCLEOTIDE SEQUENCE [LARGE SCALE GENOMIC DNA]</scope>
    <source>
        <strain evidence="8 9">GM2012</strain>
    </source>
</reference>
<keyword evidence="2 4" id="KW-0479">Metal-binding</keyword>
<keyword evidence="1 4" id="KW-0349">Heme</keyword>
<feature type="domain" description="Cytochrome c" evidence="7">
    <location>
        <begin position="184"/>
        <end position="265"/>
    </location>
</feature>
<evidence type="ECO:0000259" key="7">
    <source>
        <dbReference type="PROSITE" id="PS51007"/>
    </source>
</evidence>
<feature type="signal peptide" evidence="6">
    <location>
        <begin position="1"/>
        <end position="28"/>
    </location>
</feature>
<evidence type="ECO:0000256" key="1">
    <source>
        <dbReference type="ARBA" id="ARBA00022617"/>
    </source>
</evidence>
<sequence length="911" mass="98127">MRVPTAKRARIAAILLWLLGDWVCPSLAQDDAEPPDPDGLRPGLIAGFRPSREEPGHPHPEGEILRIDRSLVADWGSASPDPRLEPGPISAFWRGWLLIRQGGPYRFRLTTNGDARLRIGDRIVSGEGSDPIDLRPGLVALGLDLEGNADTSRLVVDWEGPGFGIEHIPPHLLVHEVEQSPPLDRFEQGRRLADQLGCANCHAMLGMPVHRDLGPPLDAAKTIRPEWLTDWLRDPSAIRPGSPMPGFGLDSGLAADLAAFLRSVSDAPIEPDREALMAMNVADAGRGRLAFRSAGCLGCHPPPEEPTRQSPGEGPDLSGIGRKRSPEAIAFLLGGARRSDPGRHRPSLGLSTDASAHLATYLGSLADPGAGPRERGTPEGDPNRGWILAASIGCANCHRVPGVEPASAPPLVAGSPPAAGCLADDPPGRVPRFDLDDDQRAALRALIAGLPSGPGRISDWTLAEDALRRRNCLGCHSRYGEGGERLGARLAALLAEDRELNALKGTLTPPDLSSVGAKLRPEYLDQAVRGLSPTARPWLSVRMPRFAFEDGEAEAIVSYLQGFDAIDDAPADPESSPSLGVPVGIRLLGRDGFSCVSCHVMDGKIPPGGEAETLGPDLTLAHRRMSRAYFDRWLADPQRIIPGTPMPQFLLTVPGTEGTLPQQLGSIWDALGDPEIARLSSTAARQFLVRQGDRALVVRDLVVSPDSPAESYPRAVAIGLIGDRSLLFDADRLSWIRWWDRGFLSRTKQGRLWEWHPEGRPLRVADEPLPPVAFRETDGAITLPQEERGRLGSFRELAFEGDGVRLSYRLNGPTGDQIDVTERIVPTEDGWERLVLVTGTPNGVEPVVVEIPPPDPGRGDSMVELLNAAGERIEERTTVGPARANALILGEGSGPPEARSFRIRVRILPGD</sequence>
<dbReference type="Gene3D" id="1.10.760.10">
    <property type="entry name" value="Cytochrome c-like domain"/>
    <property type="match status" value="4"/>
</dbReference>
<dbReference type="GO" id="GO:0020037">
    <property type="term" value="F:heme binding"/>
    <property type="evidence" value="ECO:0007669"/>
    <property type="project" value="InterPro"/>
</dbReference>
<reference evidence="8 9" key="2">
    <citation type="submission" date="2019-01" db="EMBL/GenBank/DDBJ databases">
        <title>Tautonia sociabilis, a novel thermotolerant planctomycete of Isosphaeraceae family, isolated from a 4000 m deep subterranean habitat.</title>
        <authorList>
            <person name="Kovaleva O.L."/>
            <person name="Elcheninov A.G."/>
            <person name="Van Heerden E."/>
            <person name="Toshchakov S.V."/>
            <person name="Novikov A."/>
            <person name="Bonch-Osmolovskaya E.A."/>
            <person name="Kublanov I.V."/>
        </authorList>
    </citation>
    <scope>NUCLEOTIDE SEQUENCE [LARGE SCALE GENOMIC DNA]</scope>
    <source>
        <strain evidence="8 9">GM2012</strain>
    </source>
</reference>
<evidence type="ECO:0000256" key="3">
    <source>
        <dbReference type="ARBA" id="ARBA00023004"/>
    </source>
</evidence>
<evidence type="ECO:0000256" key="2">
    <source>
        <dbReference type="ARBA" id="ARBA00022723"/>
    </source>
</evidence>
<feature type="chain" id="PRO_5019475276" evidence="6">
    <location>
        <begin position="29"/>
        <end position="911"/>
    </location>
</feature>
<dbReference type="GO" id="GO:0046872">
    <property type="term" value="F:metal ion binding"/>
    <property type="evidence" value="ECO:0007669"/>
    <property type="project" value="UniProtKB-KW"/>
</dbReference>
<evidence type="ECO:0000313" key="8">
    <source>
        <dbReference type="EMBL" id="RUL89560.1"/>
    </source>
</evidence>
<dbReference type="SUPFAM" id="SSF56988">
    <property type="entry name" value="Anthrax protective antigen"/>
    <property type="match status" value="1"/>
</dbReference>
<dbReference type="PANTHER" id="PTHR33546">
    <property type="entry name" value="LARGE, MULTIFUNCTIONAL SECRETED PROTEIN-RELATED"/>
    <property type="match status" value="1"/>
</dbReference>
<feature type="region of interest" description="Disordered" evidence="5">
    <location>
        <begin position="297"/>
        <end position="321"/>
    </location>
</feature>
<proteinExistence type="predicted"/>
<evidence type="ECO:0000256" key="4">
    <source>
        <dbReference type="PROSITE-ProRule" id="PRU00433"/>
    </source>
</evidence>
<dbReference type="InterPro" id="IPR036280">
    <property type="entry name" value="Multihaem_cyt_sf"/>
</dbReference>
<dbReference type="SUPFAM" id="SSF46626">
    <property type="entry name" value="Cytochrome c"/>
    <property type="match status" value="5"/>
</dbReference>
<dbReference type="SUPFAM" id="SSF48695">
    <property type="entry name" value="Multiheme cytochromes"/>
    <property type="match status" value="1"/>
</dbReference>
<feature type="domain" description="Cytochrome c" evidence="7">
    <location>
        <begin position="282"/>
        <end position="366"/>
    </location>
</feature>
<dbReference type="InterPro" id="IPR009056">
    <property type="entry name" value="Cyt_c-like_dom"/>
</dbReference>
<keyword evidence="9" id="KW-1185">Reference proteome</keyword>
<feature type="domain" description="Cytochrome c" evidence="7">
    <location>
        <begin position="380"/>
        <end position="523"/>
    </location>
</feature>
<dbReference type="EMBL" id="RYZH01000002">
    <property type="protein sequence ID" value="RUL89560.1"/>
    <property type="molecule type" value="Genomic_DNA"/>
</dbReference>
<keyword evidence="3 4" id="KW-0408">Iron</keyword>
<dbReference type="InterPro" id="IPR036909">
    <property type="entry name" value="Cyt_c-like_dom_sf"/>
</dbReference>
<evidence type="ECO:0000256" key="6">
    <source>
        <dbReference type="SAM" id="SignalP"/>
    </source>
</evidence>
<gene>
    <name evidence="8" type="ORF">TsocGM_01965</name>
</gene>
<evidence type="ECO:0000313" key="9">
    <source>
        <dbReference type="Proteomes" id="UP000280296"/>
    </source>
</evidence>
<feature type="region of interest" description="Disordered" evidence="5">
    <location>
        <begin position="363"/>
        <end position="383"/>
    </location>
</feature>
<dbReference type="PANTHER" id="PTHR33546:SF1">
    <property type="entry name" value="LARGE, MULTIFUNCTIONAL SECRETED PROTEIN"/>
    <property type="match status" value="1"/>
</dbReference>
<dbReference type="OrthoDB" id="233791at2"/>
<dbReference type="AlphaFoldDB" id="A0A432MQC3"/>
<accession>A0A432MQC3</accession>
<name>A0A432MQC3_9BACT</name>
<dbReference type="Proteomes" id="UP000280296">
    <property type="component" value="Unassembled WGS sequence"/>
</dbReference>
<comment type="caution">
    <text evidence="8">The sequence shown here is derived from an EMBL/GenBank/DDBJ whole genome shotgun (WGS) entry which is preliminary data.</text>
</comment>
<feature type="domain" description="Cytochrome c" evidence="7">
    <location>
        <begin position="579"/>
        <end position="683"/>
    </location>
</feature>
<keyword evidence="6" id="KW-0732">Signal</keyword>
<dbReference type="PROSITE" id="PS51007">
    <property type="entry name" value="CYTC"/>
    <property type="match status" value="4"/>
</dbReference>
<feature type="region of interest" description="Disordered" evidence="5">
    <location>
        <begin position="29"/>
        <end position="62"/>
    </location>
</feature>
<protein>
    <submittedName>
        <fullName evidence="8">Cytochrome c1</fullName>
    </submittedName>
</protein>
<organism evidence="8 9">
    <name type="scientific">Tautonia sociabilis</name>
    <dbReference type="NCBI Taxonomy" id="2080755"/>
    <lineage>
        <taxon>Bacteria</taxon>
        <taxon>Pseudomonadati</taxon>
        <taxon>Planctomycetota</taxon>
        <taxon>Planctomycetia</taxon>
        <taxon>Isosphaerales</taxon>
        <taxon>Isosphaeraceae</taxon>
        <taxon>Tautonia</taxon>
    </lineage>
</organism>
<dbReference type="GO" id="GO:0009055">
    <property type="term" value="F:electron transfer activity"/>
    <property type="evidence" value="ECO:0007669"/>
    <property type="project" value="InterPro"/>
</dbReference>
<dbReference type="RefSeq" id="WP_126723636.1">
    <property type="nucleotide sequence ID" value="NZ_RYZH01000002.1"/>
</dbReference>
<feature type="compositionally biased region" description="Basic and acidic residues" evidence="5">
    <location>
        <begin position="50"/>
        <end position="62"/>
    </location>
</feature>
<feature type="compositionally biased region" description="Basic and acidic residues" evidence="5">
    <location>
        <begin position="372"/>
        <end position="382"/>
    </location>
</feature>